<accession>A0ABX2G9S1</accession>
<dbReference type="Gene3D" id="3.40.30.10">
    <property type="entry name" value="Glutaredoxin"/>
    <property type="match status" value="1"/>
</dbReference>
<name>A0ABX2G9S1_9BURK</name>
<comment type="similarity">
    <text evidence="1">Belongs to the SCO1/2 family.</text>
</comment>
<evidence type="ECO:0000256" key="2">
    <source>
        <dbReference type="SAM" id="SignalP"/>
    </source>
</evidence>
<evidence type="ECO:0000313" key="3">
    <source>
        <dbReference type="EMBL" id="NRT58596.1"/>
    </source>
</evidence>
<gene>
    <name evidence="3" type="ORF">HNQ01_004365</name>
</gene>
<dbReference type="Pfam" id="PF02630">
    <property type="entry name" value="SCO1-SenC"/>
    <property type="match status" value="1"/>
</dbReference>
<evidence type="ECO:0000256" key="1">
    <source>
        <dbReference type="ARBA" id="ARBA00010996"/>
    </source>
</evidence>
<keyword evidence="4" id="KW-1185">Reference proteome</keyword>
<dbReference type="Proteomes" id="UP001516061">
    <property type="component" value="Unassembled WGS sequence"/>
</dbReference>
<reference evidence="3 4" key="1">
    <citation type="submission" date="2020-05" db="EMBL/GenBank/DDBJ databases">
        <title>Genomic Encyclopedia of Type Strains, Phase IV (KMG-V): Genome sequencing to study the core and pangenomes of soil and plant-associated prokaryotes.</title>
        <authorList>
            <person name="Whitman W."/>
        </authorList>
    </citation>
    <scope>NUCLEOTIDE SEQUENCE [LARGE SCALE GENOMIC DNA]</scope>
    <source>
        <strain evidence="3 4">C29</strain>
    </source>
</reference>
<feature type="chain" id="PRO_5047190424" evidence="2">
    <location>
        <begin position="25"/>
        <end position="194"/>
    </location>
</feature>
<sequence>MRRRRLLSVAGALAAQALCPVADAAAPATERFARNFDGMRLRDQDDRPFDFERLLGQVLLVGFVYTGCSTVCPVQTRALVEVLARLPRQARVRLVSLSVDPRGDTPAVLRAHARQVGADLSRWSFVTGRIEDIDRLGERLRLFRPDRAATPADHASGLWCIDAEGRLVQRYAGNPPDVARLVRELPVLAGRAQG</sequence>
<organism evidence="3 4">
    <name type="scientific">Sphaerotilus uruguayifluvii</name>
    <dbReference type="NCBI Taxonomy" id="2735897"/>
    <lineage>
        <taxon>Bacteria</taxon>
        <taxon>Pseudomonadati</taxon>
        <taxon>Pseudomonadota</taxon>
        <taxon>Betaproteobacteria</taxon>
        <taxon>Burkholderiales</taxon>
        <taxon>Sphaerotilaceae</taxon>
        <taxon>Sphaerotilus</taxon>
    </lineage>
</organism>
<feature type="signal peptide" evidence="2">
    <location>
        <begin position="1"/>
        <end position="24"/>
    </location>
</feature>
<comment type="caution">
    <text evidence="3">The sequence shown here is derived from an EMBL/GenBank/DDBJ whole genome shotgun (WGS) entry which is preliminary data.</text>
</comment>
<dbReference type="SUPFAM" id="SSF52833">
    <property type="entry name" value="Thioredoxin-like"/>
    <property type="match status" value="1"/>
</dbReference>
<proteinExistence type="inferred from homology"/>
<dbReference type="PANTHER" id="PTHR12151:SF25">
    <property type="entry name" value="LINALOOL DEHYDRATASE_ISOMERASE DOMAIN-CONTAINING PROTEIN"/>
    <property type="match status" value="1"/>
</dbReference>
<protein>
    <submittedName>
        <fullName evidence="3">Protein SCO1/2</fullName>
    </submittedName>
</protein>
<evidence type="ECO:0000313" key="4">
    <source>
        <dbReference type="Proteomes" id="UP001516061"/>
    </source>
</evidence>
<dbReference type="EMBL" id="JABSNM010000034">
    <property type="protein sequence ID" value="NRT58596.1"/>
    <property type="molecule type" value="Genomic_DNA"/>
</dbReference>
<dbReference type="PANTHER" id="PTHR12151">
    <property type="entry name" value="ELECTRON TRANSPORT PROTIN SCO1/SENC FAMILY MEMBER"/>
    <property type="match status" value="1"/>
</dbReference>
<keyword evidence="2" id="KW-0732">Signal</keyword>
<dbReference type="RefSeq" id="WP_173807607.1">
    <property type="nucleotide sequence ID" value="NZ_JABSNM010000034.1"/>
</dbReference>
<dbReference type="InterPro" id="IPR003782">
    <property type="entry name" value="SCO1/SenC"/>
</dbReference>
<dbReference type="InterPro" id="IPR036249">
    <property type="entry name" value="Thioredoxin-like_sf"/>
</dbReference>
<dbReference type="CDD" id="cd02968">
    <property type="entry name" value="SCO"/>
    <property type="match status" value="1"/>
</dbReference>